<name>A0A953M0H5_9BACT</name>
<dbReference type="CDD" id="cd00077">
    <property type="entry name" value="HDc"/>
    <property type="match status" value="1"/>
</dbReference>
<reference evidence="2" key="2">
    <citation type="submission" date="2021-08" db="EMBL/GenBank/DDBJ databases">
        <authorList>
            <person name="Dalcin Martins P."/>
        </authorList>
    </citation>
    <scope>NUCLEOTIDE SEQUENCE</scope>
    <source>
        <strain evidence="2">MAG_39</strain>
    </source>
</reference>
<dbReference type="InterPro" id="IPR013976">
    <property type="entry name" value="HDOD"/>
</dbReference>
<dbReference type="InterPro" id="IPR052340">
    <property type="entry name" value="RNase_Y/CdgJ"/>
</dbReference>
<evidence type="ECO:0000313" key="2">
    <source>
        <dbReference type="EMBL" id="MBZ0156844.1"/>
    </source>
</evidence>
<dbReference type="Proteomes" id="UP000705867">
    <property type="component" value="Unassembled WGS sequence"/>
</dbReference>
<dbReference type="SUPFAM" id="SSF109604">
    <property type="entry name" value="HD-domain/PDEase-like"/>
    <property type="match status" value="1"/>
</dbReference>
<accession>A0A953M0H5</accession>
<dbReference type="PROSITE" id="PS51833">
    <property type="entry name" value="HDOD"/>
    <property type="match status" value="1"/>
</dbReference>
<protein>
    <submittedName>
        <fullName evidence="2">HDOD domain-containing protein</fullName>
    </submittedName>
</protein>
<dbReference type="EMBL" id="JAIOIV010000093">
    <property type="protein sequence ID" value="MBZ0156844.1"/>
    <property type="molecule type" value="Genomic_DNA"/>
</dbReference>
<dbReference type="InterPro" id="IPR003607">
    <property type="entry name" value="HD/PDEase_dom"/>
</dbReference>
<comment type="caution">
    <text evidence="2">The sequence shown here is derived from an EMBL/GenBank/DDBJ whole genome shotgun (WGS) entry which is preliminary data.</text>
</comment>
<gene>
    <name evidence="2" type="ORF">K8I29_11630</name>
</gene>
<feature type="domain" description="HDOD" evidence="1">
    <location>
        <begin position="16"/>
        <end position="207"/>
    </location>
</feature>
<dbReference type="NCBIfam" id="TIGR00277">
    <property type="entry name" value="HDIG"/>
    <property type="match status" value="1"/>
</dbReference>
<dbReference type="AlphaFoldDB" id="A0A953M0H5"/>
<organism evidence="2 3">
    <name type="scientific">Candidatus Nitrobium versatile</name>
    <dbReference type="NCBI Taxonomy" id="2884831"/>
    <lineage>
        <taxon>Bacteria</taxon>
        <taxon>Pseudomonadati</taxon>
        <taxon>Nitrospirota</taxon>
        <taxon>Nitrospiria</taxon>
        <taxon>Nitrospirales</taxon>
        <taxon>Nitrospiraceae</taxon>
        <taxon>Candidatus Nitrobium</taxon>
    </lineage>
</organism>
<dbReference type="Pfam" id="PF08668">
    <property type="entry name" value="HDOD"/>
    <property type="match status" value="1"/>
</dbReference>
<dbReference type="SMART" id="SM00471">
    <property type="entry name" value="HDc"/>
    <property type="match status" value="1"/>
</dbReference>
<dbReference type="Gene3D" id="1.10.3210.10">
    <property type="entry name" value="Hypothetical protein af1432"/>
    <property type="match status" value="1"/>
</dbReference>
<dbReference type="PANTHER" id="PTHR33525:SF3">
    <property type="entry name" value="RIBONUCLEASE Y"/>
    <property type="match status" value="1"/>
</dbReference>
<reference evidence="2" key="1">
    <citation type="journal article" date="2021" name="bioRxiv">
        <title>Unraveling nitrogen, sulfur and carbon metabolic pathways and microbial community transcriptional responses to substrate deprivation and toxicity stresses in a bioreactor mimicking anoxic brackish coastal sediment conditions.</title>
        <authorList>
            <person name="Martins P.D."/>
            <person name="Echeveste M.J."/>
            <person name="Arshad A."/>
            <person name="Kurth J."/>
            <person name="Ouboter H."/>
            <person name="Jetten M.S.M."/>
            <person name="Welte C.U."/>
        </authorList>
    </citation>
    <scope>NUCLEOTIDE SEQUENCE</scope>
    <source>
        <strain evidence="2">MAG_39</strain>
    </source>
</reference>
<evidence type="ECO:0000259" key="1">
    <source>
        <dbReference type="PROSITE" id="PS51833"/>
    </source>
</evidence>
<dbReference type="PANTHER" id="PTHR33525">
    <property type="match status" value="1"/>
</dbReference>
<sequence>MKGRLFQKIMLDDIEVPGMPDIAVKVLSLLEDEYCSMRKLEAVIFEDPSLTTAILKVANAPFYKTGKSINTLPEAIMAIGLHNLLALVSIISLTNQLSGKHFDTALMRHAMAVSSAAALLAQEGRGVKKEEALVAGLLHDIGKTILSCNAPEQYTVIRDRSVKEKRPFIEIEDEVLGFNHCTIGSVLAKKWKFPALYEHIIRTHHGESVKSPAGPEQVLSCEERLCYVVRIADTLTLAAGIGVGEPSEKRLGDLLRVLGIDAETYIGIKRKVAAAGF</sequence>
<proteinExistence type="predicted"/>
<dbReference type="InterPro" id="IPR006675">
    <property type="entry name" value="HDIG_dom"/>
</dbReference>
<evidence type="ECO:0000313" key="3">
    <source>
        <dbReference type="Proteomes" id="UP000705867"/>
    </source>
</evidence>